<protein>
    <submittedName>
        <fullName evidence="2">Uncharacterized protein</fullName>
    </submittedName>
</protein>
<organism evidence="2">
    <name type="scientific">Spongospora subterranea</name>
    <dbReference type="NCBI Taxonomy" id="70186"/>
    <lineage>
        <taxon>Eukaryota</taxon>
        <taxon>Sar</taxon>
        <taxon>Rhizaria</taxon>
        <taxon>Endomyxa</taxon>
        <taxon>Phytomyxea</taxon>
        <taxon>Plasmodiophorida</taxon>
        <taxon>Plasmodiophoridae</taxon>
        <taxon>Spongospora</taxon>
    </lineage>
</organism>
<evidence type="ECO:0000256" key="1">
    <source>
        <dbReference type="SAM" id="MobiDB-lite"/>
    </source>
</evidence>
<feature type="non-terminal residue" evidence="2">
    <location>
        <position position="1"/>
    </location>
</feature>
<feature type="non-terminal residue" evidence="2">
    <location>
        <position position="128"/>
    </location>
</feature>
<evidence type="ECO:0000313" key="2">
    <source>
        <dbReference type="EMBL" id="CRZ12119.1"/>
    </source>
</evidence>
<reference evidence="2" key="1">
    <citation type="submission" date="2015-04" db="EMBL/GenBank/DDBJ databases">
        <title>The genome sequence of the plant pathogenic Rhizarian Plasmodiophora brassicae reveals insights in its biotrophic life cycle and the origin of chitin synthesis.</title>
        <authorList>
            <person name="Schwelm A."/>
            <person name="Fogelqvist J."/>
            <person name="Knaust A."/>
            <person name="Julke S."/>
            <person name="Lilja T."/>
            <person name="Dhandapani V."/>
            <person name="Bonilla-Rosso G."/>
            <person name="Karlsson M."/>
            <person name="Shevchenko A."/>
            <person name="Choi S.R."/>
            <person name="Kim H.G."/>
            <person name="Park J.Y."/>
            <person name="Lim Y.P."/>
            <person name="Ludwig-Muller J."/>
            <person name="Dixelius C."/>
        </authorList>
    </citation>
    <scope>NUCLEOTIDE SEQUENCE</scope>
    <source>
        <tissue evidence="2">Potato root galls</tissue>
    </source>
</reference>
<feature type="region of interest" description="Disordered" evidence="1">
    <location>
        <begin position="109"/>
        <end position="128"/>
    </location>
</feature>
<proteinExistence type="predicted"/>
<sequence>IDSGLPRSWQIDNIEKVLLDLLPFDLANNLDDWNPQDFMDERAAHHRSDISKLWQLGDEVHVPVRKIIEIYNEKHRPSASEFETVPAVAQATTQSTTFTDDAITLASRQNAEDDSLVAEDGDSRPLKS</sequence>
<name>A0A0H5RTQ0_9EUKA</name>
<accession>A0A0H5RTQ0</accession>
<dbReference type="EMBL" id="HACM01011677">
    <property type="protein sequence ID" value="CRZ12119.1"/>
    <property type="molecule type" value="Transcribed_RNA"/>
</dbReference>
<dbReference type="AlphaFoldDB" id="A0A0H5RTQ0"/>